<dbReference type="STRING" id="1791.GCA_001049355_03471"/>
<gene>
    <name evidence="1" type="ORF">NCTC10437_04146</name>
</gene>
<dbReference type="KEGG" id="mauu:NCTC10437_04146"/>
<dbReference type="AlphaFoldDB" id="A0A3S4RWQ1"/>
<evidence type="ECO:0000313" key="2">
    <source>
        <dbReference type="Proteomes" id="UP000279306"/>
    </source>
</evidence>
<dbReference type="Proteomes" id="UP000279306">
    <property type="component" value="Chromosome"/>
</dbReference>
<dbReference type="EMBL" id="LR134356">
    <property type="protein sequence ID" value="VEG57139.1"/>
    <property type="molecule type" value="Genomic_DNA"/>
</dbReference>
<evidence type="ECO:0000313" key="1">
    <source>
        <dbReference type="EMBL" id="VEG57139.1"/>
    </source>
</evidence>
<name>A0A3S4RWQ1_MYCAU</name>
<sequence length="201" mass="21320">MPADNVWFSGPVDIDTAVGAVAEYFAEHDPDGYPRRALIVHNKSEVSYYGGPVLADYASNGNIGSTRGRGGEPGGPVLVLETDLKMLELGIKLADGRILGVTEHIPGTLAGWAAATGALDLMTGERDRGVPGDHHEILMDLKREGNNGYPTLKKSSAYATMTKVHIGKLKERGYDAAFVAGYLVASGIFASSAENLKKIYG</sequence>
<organism evidence="1 2">
    <name type="scientific">Mycolicibacterium aurum</name>
    <name type="common">Mycobacterium aurum</name>
    <dbReference type="NCBI Taxonomy" id="1791"/>
    <lineage>
        <taxon>Bacteria</taxon>
        <taxon>Bacillati</taxon>
        <taxon>Actinomycetota</taxon>
        <taxon>Actinomycetes</taxon>
        <taxon>Mycobacteriales</taxon>
        <taxon>Mycobacteriaceae</taxon>
        <taxon>Mycolicibacterium</taxon>
    </lineage>
</organism>
<proteinExistence type="predicted"/>
<protein>
    <submittedName>
        <fullName evidence="1">Uncharacterized protein</fullName>
    </submittedName>
</protein>
<keyword evidence="2" id="KW-1185">Reference proteome</keyword>
<accession>A0A3S4RWQ1</accession>
<reference evidence="1 2" key="1">
    <citation type="submission" date="2018-12" db="EMBL/GenBank/DDBJ databases">
        <authorList>
            <consortium name="Pathogen Informatics"/>
        </authorList>
    </citation>
    <scope>NUCLEOTIDE SEQUENCE [LARGE SCALE GENOMIC DNA]</scope>
    <source>
        <strain evidence="1 2">NCTC10437</strain>
    </source>
</reference>